<evidence type="ECO:0000256" key="4">
    <source>
        <dbReference type="ARBA" id="ARBA00022803"/>
    </source>
</evidence>
<reference evidence="8" key="2">
    <citation type="submission" date="2012-11" db="EMBL/GenBank/DDBJ databases">
        <authorList>
            <person name="Kuo A."/>
            <person name="Curtis B.A."/>
            <person name="Tanifuji G."/>
            <person name="Burki F."/>
            <person name="Gruber A."/>
            <person name="Irimia M."/>
            <person name="Maruyama S."/>
            <person name="Arias M.C."/>
            <person name="Ball S.G."/>
            <person name="Gile G.H."/>
            <person name="Hirakawa Y."/>
            <person name="Hopkins J.F."/>
            <person name="Rensing S.A."/>
            <person name="Schmutz J."/>
            <person name="Symeonidi A."/>
            <person name="Elias M."/>
            <person name="Eveleigh R.J."/>
            <person name="Herman E.K."/>
            <person name="Klute M.J."/>
            <person name="Nakayama T."/>
            <person name="Obornik M."/>
            <person name="Reyes-Prieto A."/>
            <person name="Armbrust E.V."/>
            <person name="Aves S.J."/>
            <person name="Beiko R.G."/>
            <person name="Coutinho P."/>
            <person name="Dacks J.B."/>
            <person name="Durnford D.G."/>
            <person name="Fast N.M."/>
            <person name="Green B.R."/>
            <person name="Grisdale C."/>
            <person name="Hempe F."/>
            <person name="Henrissat B."/>
            <person name="Hoppner M.P."/>
            <person name="Ishida K.-I."/>
            <person name="Kim E."/>
            <person name="Koreny L."/>
            <person name="Kroth P.G."/>
            <person name="Liu Y."/>
            <person name="Malik S.-B."/>
            <person name="Maier U.G."/>
            <person name="McRose D."/>
            <person name="Mock T."/>
            <person name="Neilson J.A."/>
            <person name="Onodera N.T."/>
            <person name="Poole A.M."/>
            <person name="Pritham E.J."/>
            <person name="Richards T.A."/>
            <person name="Rocap G."/>
            <person name="Roy S.W."/>
            <person name="Sarai C."/>
            <person name="Schaack S."/>
            <person name="Shirato S."/>
            <person name="Slamovits C.H."/>
            <person name="Spencer D.F."/>
            <person name="Suzuki S."/>
            <person name="Worden A.Z."/>
            <person name="Zauner S."/>
            <person name="Barry K."/>
            <person name="Bell C."/>
            <person name="Bharti A.K."/>
            <person name="Crow J.A."/>
            <person name="Grimwood J."/>
            <person name="Kramer R."/>
            <person name="Lindquist E."/>
            <person name="Lucas S."/>
            <person name="Salamov A."/>
            <person name="McFadden G.I."/>
            <person name="Lane C.E."/>
            <person name="Keeling P.J."/>
            <person name="Gray M.W."/>
            <person name="Grigoriev I.V."/>
            <person name="Archibald J.M."/>
        </authorList>
    </citation>
    <scope>NUCLEOTIDE SEQUENCE</scope>
    <source>
        <strain evidence="8">CCMP2712</strain>
    </source>
</reference>
<dbReference type="OMA" id="RVELWAN"/>
<evidence type="ECO:0000313" key="6">
    <source>
        <dbReference type="EMBL" id="EKX37095.1"/>
    </source>
</evidence>
<evidence type="ECO:0000256" key="3">
    <source>
        <dbReference type="ARBA" id="ARBA00022737"/>
    </source>
</evidence>
<dbReference type="GO" id="GO:0006493">
    <property type="term" value="P:protein O-linked glycosylation"/>
    <property type="evidence" value="ECO:0007669"/>
    <property type="project" value="InterPro"/>
</dbReference>
<dbReference type="Gene3D" id="3.30.720.150">
    <property type="match status" value="1"/>
</dbReference>
<dbReference type="Proteomes" id="UP000011087">
    <property type="component" value="Unassembled WGS sequence"/>
</dbReference>
<reference evidence="7" key="3">
    <citation type="submission" date="2016-03" db="UniProtKB">
        <authorList>
            <consortium name="EnsemblProtists"/>
        </authorList>
    </citation>
    <scope>IDENTIFICATION</scope>
</reference>
<accession>L1IMQ7</accession>
<comment type="pathway">
    <text evidence="1">Protein modification; protein glycosylation.</text>
</comment>
<protein>
    <recommendedName>
        <fullName evidence="5">O-GlcNAc transferase C-terminal domain-containing protein</fullName>
    </recommendedName>
</protein>
<evidence type="ECO:0000313" key="7">
    <source>
        <dbReference type="EnsemblProtists" id="EKX37095"/>
    </source>
</evidence>
<gene>
    <name evidence="6" type="ORF">GUITHDRAFT_145209</name>
</gene>
<dbReference type="STRING" id="905079.L1IMQ7"/>
<dbReference type="GO" id="GO:0097363">
    <property type="term" value="F:protein O-acetylglucosaminyltransferase activity"/>
    <property type="evidence" value="ECO:0007669"/>
    <property type="project" value="TreeGrafter"/>
</dbReference>
<evidence type="ECO:0000259" key="5">
    <source>
        <dbReference type="Pfam" id="PF13844"/>
    </source>
</evidence>
<dbReference type="InterPro" id="IPR029489">
    <property type="entry name" value="OGT/SEC/SPY_C"/>
</dbReference>
<dbReference type="InterPro" id="IPR011990">
    <property type="entry name" value="TPR-like_helical_dom_sf"/>
</dbReference>
<dbReference type="InterPro" id="IPR037919">
    <property type="entry name" value="OGT"/>
</dbReference>
<dbReference type="OrthoDB" id="421121at2759"/>
<dbReference type="EnsemblProtists" id="EKX37095">
    <property type="protein sequence ID" value="EKX37095"/>
    <property type="gene ID" value="GUITHDRAFT_145209"/>
</dbReference>
<evidence type="ECO:0000256" key="1">
    <source>
        <dbReference type="ARBA" id="ARBA00004922"/>
    </source>
</evidence>
<organism evidence="6">
    <name type="scientific">Guillardia theta (strain CCMP2712)</name>
    <name type="common">Cryptophyte</name>
    <dbReference type="NCBI Taxonomy" id="905079"/>
    <lineage>
        <taxon>Eukaryota</taxon>
        <taxon>Cryptophyceae</taxon>
        <taxon>Pyrenomonadales</taxon>
        <taxon>Geminigeraceae</taxon>
        <taxon>Guillardia</taxon>
    </lineage>
</organism>
<dbReference type="PANTHER" id="PTHR44366">
    <property type="entry name" value="UDP-N-ACETYLGLUCOSAMINE--PEPTIDE N-ACETYLGLUCOSAMINYLTRANSFERASE 110 KDA SUBUNIT"/>
    <property type="match status" value="1"/>
</dbReference>
<reference evidence="6 8" key="1">
    <citation type="journal article" date="2012" name="Nature">
        <title>Algal genomes reveal evolutionary mosaicism and the fate of nucleomorphs.</title>
        <authorList>
            <consortium name="DOE Joint Genome Institute"/>
            <person name="Curtis B.A."/>
            <person name="Tanifuji G."/>
            <person name="Burki F."/>
            <person name="Gruber A."/>
            <person name="Irimia M."/>
            <person name="Maruyama S."/>
            <person name="Arias M.C."/>
            <person name="Ball S.G."/>
            <person name="Gile G.H."/>
            <person name="Hirakawa Y."/>
            <person name="Hopkins J.F."/>
            <person name="Kuo A."/>
            <person name="Rensing S.A."/>
            <person name="Schmutz J."/>
            <person name="Symeonidi A."/>
            <person name="Elias M."/>
            <person name="Eveleigh R.J."/>
            <person name="Herman E.K."/>
            <person name="Klute M.J."/>
            <person name="Nakayama T."/>
            <person name="Obornik M."/>
            <person name="Reyes-Prieto A."/>
            <person name="Armbrust E.V."/>
            <person name="Aves S.J."/>
            <person name="Beiko R.G."/>
            <person name="Coutinho P."/>
            <person name="Dacks J.B."/>
            <person name="Durnford D.G."/>
            <person name="Fast N.M."/>
            <person name="Green B.R."/>
            <person name="Grisdale C.J."/>
            <person name="Hempel F."/>
            <person name="Henrissat B."/>
            <person name="Hoppner M.P."/>
            <person name="Ishida K."/>
            <person name="Kim E."/>
            <person name="Koreny L."/>
            <person name="Kroth P.G."/>
            <person name="Liu Y."/>
            <person name="Malik S.B."/>
            <person name="Maier U.G."/>
            <person name="McRose D."/>
            <person name="Mock T."/>
            <person name="Neilson J.A."/>
            <person name="Onodera N.T."/>
            <person name="Poole A.M."/>
            <person name="Pritham E.J."/>
            <person name="Richards T.A."/>
            <person name="Rocap G."/>
            <person name="Roy S.W."/>
            <person name="Sarai C."/>
            <person name="Schaack S."/>
            <person name="Shirato S."/>
            <person name="Slamovits C.H."/>
            <person name="Spencer D.F."/>
            <person name="Suzuki S."/>
            <person name="Worden A.Z."/>
            <person name="Zauner S."/>
            <person name="Barry K."/>
            <person name="Bell C."/>
            <person name="Bharti A.K."/>
            <person name="Crow J.A."/>
            <person name="Grimwood J."/>
            <person name="Kramer R."/>
            <person name="Lindquist E."/>
            <person name="Lucas S."/>
            <person name="Salamov A."/>
            <person name="McFadden G.I."/>
            <person name="Lane C.E."/>
            <person name="Keeling P.J."/>
            <person name="Gray M.W."/>
            <person name="Grigoriev I.V."/>
            <person name="Archibald J.M."/>
        </authorList>
    </citation>
    <scope>NUCLEOTIDE SEQUENCE</scope>
    <source>
        <strain evidence="6 8">CCMP2712</strain>
    </source>
</reference>
<dbReference type="PANTHER" id="PTHR44366:SF1">
    <property type="entry name" value="UDP-N-ACETYLGLUCOSAMINE--PEPTIDE N-ACETYLGLUCOSAMINYLTRANSFERASE 110 KDA SUBUNIT"/>
    <property type="match status" value="1"/>
</dbReference>
<keyword evidence="8" id="KW-1185">Reference proteome</keyword>
<evidence type="ECO:0000256" key="2">
    <source>
        <dbReference type="ARBA" id="ARBA00022679"/>
    </source>
</evidence>
<dbReference type="EMBL" id="JH993063">
    <property type="protein sequence ID" value="EKX37095.1"/>
    <property type="molecule type" value="Genomic_DNA"/>
</dbReference>
<dbReference type="KEGG" id="gtt:GUITHDRAFT_145209"/>
<feature type="domain" description="O-GlcNAc transferase C-terminal" evidence="5">
    <location>
        <begin position="384"/>
        <end position="513"/>
    </location>
</feature>
<dbReference type="Pfam" id="PF13844">
    <property type="entry name" value="Glyco_transf_41"/>
    <property type="match status" value="1"/>
</dbReference>
<dbReference type="AlphaFoldDB" id="L1IMQ7"/>
<dbReference type="SUPFAM" id="SSF48452">
    <property type="entry name" value="TPR-like"/>
    <property type="match status" value="1"/>
</dbReference>
<keyword evidence="2" id="KW-0808">Transferase</keyword>
<name>L1IMQ7_GUITC</name>
<dbReference type="GeneID" id="17293836"/>
<keyword evidence="3" id="KW-0677">Repeat</keyword>
<evidence type="ECO:0000313" key="8">
    <source>
        <dbReference type="Proteomes" id="UP000011087"/>
    </source>
</evidence>
<dbReference type="eggNOG" id="KOG4626">
    <property type="taxonomic scope" value="Eukaryota"/>
</dbReference>
<proteinExistence type="predicted"/>
<dbReference type="Gene3D" id="3.40.50.2000">
    <property type="entry name" value="Glycogen Phosphorylase B"/>
    <property type="match status" value="1"/>
</dbReference>
<dbReference type="Gene3D" id="3.40.50.11380">
    <property type="match status" value="3"/>
</dbReference>
<sequence length="585" mass="66232">MGDVSSWGIRVQGHQLVKWDEWHDRGVALLQRATDRTWGLYHLAARCFKTSLRLRPRLPAAHYHLGYAIASLRENAGDDWRWKARTSFELATLGQTQVAYEGLAWFHVAQDDAHGAYVALTRGMKALCQLDDHESPTSCATSLEFLFRWWDALQQACVFADWERGRRVLEAALKASFLPDQPQDIMSMSQGMRAPISDELRKQVASTYWKLLSRQSQFPSKVAKFSSSLLGPKRRVRVGYVSFNFSPTRNLNGVVNCFPTSADHHSHQDCFAIYGHHHKDSEEDVDRILSETDEFIDLQRVCAIEFSNTSDYHMAIKINEHEVNMVYAATTGGPSIDLFVTDRVATPPDLHAATLSERVLVLPGSHFINNQKDLMPQGFSSPPTRQEFSLPLSGVLLACFNAFFKITPDILDLWLHILLSVPQSFLLFVKYQYHQAARRNILQVVKQKNISSARIIFMNRTASLRDHMRRTSLSDVYLDTRLYNAHTIAVDVLWSGVPIVALPGTSLASRVTARDPHDYVDLTRAWVRARPSAANARAREAFKNLRRDGEIFDGDRFARKLEKGFLIALDAKDAGNVGSNYLVSE</sequence>
<dbReference type="PaxDb" id="55529-EKX37095"/>
<keyword evidence="4" id="KW-0802">TPR repeat</keyword>
<dbReference type="RefSeq" id="XP_005824075.1">
    <property type="nucleotide sequence ID" value="XM_005824018.1"/>
</dbReference>
<dbReference type="HOGENOM" id="CLU_001721_5_2_1"/>